<gene>
    <name evidence="2" type="ORF">Q3C12_04570</name>
</gene>
<keyword evidence="1" id="KW-0732">Signal</keyword>
<evidence type="ECO:0000313" key="3">
    <source>
        <dbReference type="Proteomes" id="UP001168883"/>
    </source>
</evidence>
<keyword evidence="3" id="KW-1185">Reference proteome</keyword>
<dbReference type="Proteomes" id="UP001168883">
    <property type="component" value="Unassembled WGS sequence"/>
</dbReference>
<reference evidence="2" key="1">
    <citation type="submission" date="2023-07" db="EMBL/GenBank/DDBJ databases">
        <authorList>
            <person name="Aktuganov G."/>
            <person name="Boyko T."/>
            <person name="Delegan Y."/>
            <person name="Galimzianova N."/>
            <person name="Gilvanova E."/>
            <person name="Korobov V."/>
            <person name="Kuzmina L."/>
            <person name="Melentiev A."/>
            <person name="Milman P."/>
            <person name="Ryabova A."/>
            <person name="Stupak E."/>
            <person name="Yasakov T."/>
            <person name="Zharikova N."/>
            <person name="Zhurenko E."/>
        </authorList>
    </citation>
    <scope>NUCLEOTIDE SEQUENCE</scope>
    <source>
        <strain evidence="2">IB-739</strain>
    </source>
</reference>
<feature type="chain" id="PRO_5045802224" evidence="1">
    <location>
        <begin position="28"/>
        <end position="107"/>
    </location>
</feature>
<protein>
    <submittedName>
        <fullName evidence="2">Uncharacterized protein</fullName>
    </submittedName>
</protein>
<evidence type="ECO:0000313" key="2">
    <source>
        <dbReference type="EMBL" id="MDO3676266.1"/>
    </source>
</evidence>
<name>A0ABT8V8T1_9BACL</name>
<dbReference type="EMBL" id="JAUMKJ010000004">
    <property type="protein sequence ID" value="MDO3676266.1"/>
    <property type="molecule type" value="Genomic_DNA"/>
</dbReference>
<organism evidence="2 3">
    <name type="scientific">Paenibacillus ehimensis</name>
    <dbReference type="NCBI Taxonomy" id="79264"/>
    <lineage>
        <taxon>Bacteria</taxon>
        <taxon>Bacillati</taxon>
        <taxon>Bacillota</taxon>
        <taxon>Bacilli</taxon>
        <taxon>Bacillales</taxon>
        <taxon>Paenibacillaceae</taxon>
        <taxon>Paenibacillus</taxon>
    </lineage>
</organism>
<dbReference type="RefSeq" id="WP_302877355.1">
    <property type="nucleotide sequence ID" value="NZ_JAUMKJ010000004.1"/>
</dbReference>
<sequence>MSLKNILFASALALPLVFGFQSTNAQAAEQTNYIHGSLAKAPEYFVGISVGDEWDIDSGARCTNSDRDVVKVNCKSGVVKALSKGSATVKVYDDARELIAIYYFDVD</sequence>
<evidence type="ECO:0000256" key="1">
    <source>
        <dbReference type="SAM" id="SignalP"/>
    </source>
</evidence>
<proteinExistence type="predicted"/>
<feature type="signal peptide" evidence="1">
    <location>
        <begin position="1"/>
        <end position="27"/>
    </location>
</feature>
<accession>A0ABT8V8T1</accession>
<comment type="caution">
    <text evidence="2">The sequence shown here is derived from an EMBL/GenBank/DDBJ whole genome shotgun (WGS) entry which is preliminary data.</text>
</comment>